<feature type="binding site" description="axial binding residue" evidence="7">
    <location>
        <position position="433"/>
    </location>
    <ligand>
        <name>heme</name>
        <dbReference type="ChEBI" id="CHEBI:30413"/>
    </ligand>
    <ligandPart>
        <name>Fe</name>
        <dbReference type="ChEBI" id="CHEBI:18248"/>
    </ligandPart>
</feature>
<dbReference type="AlphaFoldDB" id="A0A9Q0YNW4"/>
<protein>
    <submittedName>
        <fullName evidence="10">Cytochrome P450 26B1</fullName>
    </submittedName>
</protein>
<keyword evidence="6 8" id="KW-0503">Monooxygenase</keyword>
<dbReference type="InterPro" id="IPR017972">
    <property type="entry name" value="Cyt_P450_CS"/>
</dbReference>
<comment type="similarity">
    <text evidence="1 8">Belongs to the cytochrome P450 family.</text>
</comment>
<organism evidence="10 11">
    <name type="scientific">Holothuria leucospilota</name>
    <name type="common">Black long sea cucumber</name>
    <name type="synonym">Mertensiothuria leucospilota</name>
    <dbReference type="NCBI Taxonomy" id="206669"/>
    <lineage>
        <taxon>Eukaryota</taxon>
        <taxon>Metazoa</taxon>
        <taxon>Echinodermata</taxon>
        <taxon>Eleutherozoa</taxon>
        <taxon>Echinozoa</taxon>
        <taxon>Holothuroidea</taxon>
        <taxon>Aspidochirotacea</taxon>
        <taxon>Aspidochirotida</taxon>
        <taxon>Holothuriidae</taxon>
        <taxon>Holothuria</taxon>
    </lineage>
</organism>
<feature type="compositionally biased region" description="Basic and acidic residues" evidence="9">
    <location>
        <begin position="490"/>
        <end position="500"/>
    </location>
</feature>
<dbReference type="InterPro" id="IPR001128">
    <property type="entry name" value="Cyt_P450"/>
</dbReference>
<evidence type="ECO:0000256" key="8">
    <source>
        <dbReference type="RuleBase" id="RU000461"/>
    </source>
</evidence>
<evidence type="ECO:0000313" key="11">
    <source>
        <dbReference type="Proteomes" id="UP001152320"/>
    </source>
</evidence>
<proteinExistence type="inferred from homology"/>
<dbReference type="GO" id="GO:0016705">
    <property type="term" value="F:oxidoreductase activity, acting on paired donors, with incorporation or reduction of molecular oxygen"/>
    <property type="evidence" value="ECO:0007669"/>
    <property type="project" value="InterPro"/>
</dbReference>
<comment type="cofactor">
    <cofactor evidence="7">
        <name>heme</name>
        <dbReference type="ChEBI" id="CHEBI:30413"/>
    </cofactor>
</comment>
<accession>A0A9Q0YNW4</accession>
<keyword evidence="3 7" id="KW-0479">Metal-binding</keyword>
<evidence type="ECO:0000256" key="9">
    <source>
        <dbReference type="SAM" id="MobiDB-lite"/>
    </source>
</evidence>
<dbReference type="GO" id="GO:0005506">
    <property type="term" value="F:iron ion binding"/>
    <property type="evidence" value="ECO:0007669"/>
    <property type="project" value="InterPro"/>
</dbReference>
<dbReference type="OrthoDB" id="1372046at2759"/>
<dbReference type="Proteomes" id="UP001152320">
    <property type="component" value="Chromosome 17"/>
</dbReference>
<sequence length="507" mass="57093">MSVLLDLLEPIKPVVGTVLLLWLLTRLWHEYIMTTKDHHCNAPLPPGSVGLPFFGETLAFLSKGSKYYEDKFKIYGRLFMTHLLGKPTIRVRGSDNLQKILHGEDEIVSMQYPKAITSILGKHTLVQARGQNHVTLRKRVATAFTHTALADYVPLLTEPIRKAIHKWCNQSRTITYRSMQELICRINGTVLCGFDYSDEDVSEITGLILDIDNGILALPINLPGTSYTKALKAGKLLREKIAGSIRIKEQLSTEEDTPDALRKLMDSDESCFGGEGDPHQIVSDNAFDLIVLGFATLASACTSAVLQLARNPEVIQNIREEIESNGLSDPNVPILHKSVVDCKYVNNVVKEVLRCSPPIPSSFRRVIKTFVLDGYQIPKGWTVLYSIRDTLKFSEHYQSEETFDPDRFSSERREDKRGGRYNFPVFGGGQRACPGQHLAVLVMRILIIEMVRLTNWELLEPNKVKICSIPVPHPADGLPVKFTRQLSDSEPQKDENENYAKFHKQLA</sequence>
<keyword evidence="5 7" id="KW-0408">Iron</keyword>
<dbReference type="GO" id="GO:0020037">
    <property type="term" value="F:heme binding"/>
    <property type="evidence" value="ECO:0007669"/>
    <property type="project" value="InterPro"/>
</dbReference>
<dbReference type="PANTHER" id="PTHR24286:SF384">
    <property type="entry name" value="P450, PUTATIVE (EUROFUNG)-RELATED"/>
    <property type="match status" value="1"/>
</dbReference>
<evidence type="ECO:0000256" key="3">
    <source>
        <dbReference type="ARBA" id="ARBA00022723"/>
    </source>
</evidence>
<evidence type="ECO:0000256" key="2">
    <source>
        <dbReference type="ARBA" id="ARBA00022617"/>
    </source>
</evidence>
<dbReference type="EMBL" id="JAIZAY010000017">
    <property type="protein sequence ID" value="KAJ8025867.1"/>
    <property type="molecule type" value="Genomic_DNA"/>
</dbReference>
<comment type="caution">
    <text evidence="10">The sequence shown here is derived from an EMBL/GenBank/DDBJ whole genome shotgun (WGS) entry which is preliminary data.</text>
</comment>
<gene>
    <name evidence="10" type="ORF">HOLleu_33544</name>
</gene>
<dbReference type="SUPFAM" id="SSF48264">
    <property type="entry name" value="Cytochrome P450"/>
    <property type="match status" value="1"/>
</dbReference>
<dbReference type="PROSITE" id="PS00086">
    <property type="entry name" value="CYTOCHROME_P450"/>
    <property type="match status" value="1"/>
</dbReference>
<evidence type="ECO:0000256" key="5">
    <source>
        <dbReference type="ARBA" id="ARBA00023004"/>
    </source>
</evidence>
<dbReference type="GO" id="GO:0004497">
    <property type="term" value="F:monooxygenase activity"/>
    <property type="evidence" value="ECO:0007669"/>
    <property type="project" value="UniProtKB-KW"/>
</dbReference>
<dbReference type="PANTHER" id="PTHR24286">
    <property type="entry name" value="CYTOCHROME P450 26"/>
    <property type="match status" value="1"/>
</dbReference>
<keyword evidence="2 7" id="KW-0349">Heme</keyword>
<reference evidence="10" key="1">
    <citation type="submission" date="2021-10" db="EMBL/GenBank/DDBJ databases">
        <title>Tropical sea cucumber genome reveals ecological adaptation and Cuvierian tubules defense mechanism.</title>
        <authorList>
            <person name="Chen T."/>
        </authorList>
    </citation>
    <scope>NUCLEOTIDE SEQUENCE</scope>
    <source>
        <strain evidence="10">Nanhai2018</strain>
        <tissue evidence="10">Muscle</tissue>
    </source>
</reference>
<feature type="region of interest" description="Disordered" evidence="9">
    <location>
        <begin position="487"/>
        <end position="507"/>
    </location>
</feature>
<evidence type="ECO:0000313" key="10">
    <source>
        <dbReference type="EMBL" id="KAJ8025867.1"/>
    </source>
</evidence>
<evidence type="ECO:0000256" key="6">
    <source>
        <dbReference type="ARBA" id="ARBA00023033"/>
    </source>
</evidence>
<dbReference type="InterPro" id="IPR036396">
    <property type="entry name" value="Cyt_P450_sf"/>
</dbReference>
<evidence type="ECO:0000256" key="4">
    <source>
        <dbReference type="ARBA" id="ARBA00023002"/>
    </source>
</evidence>
<dbReference type="PRINTS" id="PR00465">
    <property type="entry name" value="EP450IV"/>
</dbReference>
<dbReference type="InterPro" id="IPR002403">
    <property type="entry name" value="Cyt_P450_E_grp-IV"/>
</dbReference>
<dbReference type="GO" id="GO:0016125">
    <property type="term" value="P:sterol metabolic process"/>
    <property type="evidence" value="ECO:0007669"/>
    <property type="project" value="TreeGrafter"/>
</dbReference>
<keyword evidence="4 8" id="KW-0560">Oxidoreductase</keyword>
<dbReference type="GO" id="GO:0034653">
    <property type="term" value="P:retinoic acid catabolic process"/>
    <property type="evidence" value="ECO:0007669"/>
    <property type="project" value="UniProtKB-ARBA"/>
</dbReference>
<evidence type="ECO:0000256" key="7">
    <source>
        <dbReference type="PIRSR" id="PIRSR602403-1"/>
    </source>
</evidence>
<keyword evidence="11" id="KW-1185">Reference proteome</keyword>
<dbReference type="Gene3D" id="1.10.630.10">
    <property type="entry name" value="Cytochrome P450"/>
    <property type="match status" value="1"/>
</dbReference>
<dbReference type="Pfam" id="PF00067">
    <property type="entry name" value="p450"/>
    <property type="match status" value="1"/>
</dbReference>
<name>A0A9Q0YNW4_HOLLE</name>
<evidence type="ECO:0000256" key="1">
    <source>
        <dbReference type="ARBA" id="ARBA00010617"/>
    </source>
</evidence>